<keyword evidence="3" id="KW-0456">Lyase</keyword>
<sequence length="280" mass="30371">MAVVTSTELIQIARKNGWLLPAYNTTNMEMTLGILDGLQRAGMPGILQIAPTNVKLSDYGMIASIVKRAAEDYIVPTCLHLDHGKTLEDVRQAVQAGFTSVMIDGAALSFEENIRFSRQAVDYCHCYGVPVEAELGAIKGKEDDHVSEADLKTDPDQVCEFVDRTGCDLLAVSIGNVHGLEDEPRIDLPLLEKLAEVSPCPLVLHGGSGIPYETIHAMQPHKMSKINIASDLRKAYITTVGKAHEANNNEHNLAKVLIDAREAVAAVAYKTTRAINGIAE</sequence>
<evidence type="ECO:0000313" key="3">
    <source>
        <dbReference type="EMBL" id="VWL91739.1"/>
    </source>
</evidence>
<dbReference type="PANTHER" id="PTHR30304">
    <property type="entry name" value="D-TAGATOSE-1,6-BISPHOSPHATE ALDOLASE"/>
    <property type="match status" value="1"/>
</dbReference>
<evidence type="ECO:0000313" key="4">
    <source>
        <dbReference type="Proteomes" id="UP000361836"/>
    </source>
</evidence>
<dbReference type="InterPro" id="IPR013785">
    <property type="entry name" value="Aldolase_TIM"/>
</dbReference>
<keyword evidence="4" id="KW-1185">Reference proteome</keyword>
<dbReference type="Pfam" id="PF01116">
    <property type="entry name" value="F_bP_aldolase"/>
    <property type="match status" value="1"/>
</dbReference>
<dbReference type="PIRSF" id="PIRSF001359">
    <property type="entry name" value="F_bP_aldolase_II"/>
    <property type="match status" value="1"/>
</dbReference>
<dbReference type="PANTHER" id="PTHR30304:SF0">
    <property type="entry name" value="D-TAGATOSE-1,6-BISPHOSPHATE ALDOLASE SUBUNIT GATY-RELATED"/>
    <property type="match status" value="1"/>
</dbReference>
<evidence type="ECO:0000256" key="1">
    <source>
        <dbReference type="PIRSR" id="PIRSR001359-1"/>
    </source>
</evidence>
<evidence type="ECO:0000256" key="2">
    <source>
        <dbReference type="PIRSR" id="PIRSR001359-3"/>
    </source>
</evidence>
<keyword evidence="2" id="KW-0862">Zinc</keyword>
<protein>
    <submittedName>
        <fullName evidence="3">Fructose-bisphosphate aldolase</fullName>
        <ecNumber evidence="3">4.1.2.13</ecNumber>
    </submittedName>
</protein>
<feature type="active site" description="Proton donor" evidence="1">
    <location>
        <position position="82"/>
    </location>
</feature>
<feature type="binding site" evidence="2">
    <location>
        <position position="178"/>
    </location>
    <ligand>
        <name>Zn(2+)</name>
        <dbReference type="ChEBI" id="CHEBI:29105"/>
        <label>1</label>
        <note>catalytic</note>
    </ligand>
</feature>
<comment type="cofactor">
    <cofactor evidence="2">
        <name>Zn(2+)</name>
        <dbReference type="ChEBI" id="CHEBI:29105"/>
    </cofactor>
    <text evidence="2">Binds 2 Zn(2+) ions per subunit. One is catalytic and the other provides a structural contribution.</text>
</comment>
<name>A0A5K1ISN3_9ACTN</name>
<dbReference type="NCBIfam" id="NF005943">
    <property type="entry name" value="PRK07998.1"/>
    <property type="match status" value="1"/>
</dbReference>
<dbReference type="AlphaFoldDB" id="A0A5K1ISN3"/>
<proteinExistence type="predicted"/>
<dbReference type="GO" id="GO:0005975">
    <property type="term" value="P:carbohydrate metabolic process"/>
    <property type="evidence" value="ECO:0007669"/>
    <property type="project" value="InterPro"/>
</dbReference>
<dbReference type="SUPFAM" id="SSF51569">
    <property type="entry name" value="Aldolase"/>
    <property type="match status" value="1"/>
</dbReference>
<feature type="binding site" evidence="2">
    <location>
        <position position="205"/>
    </location>
    <ligand>
        <name>Zn(2+)</name>
        <dbReference type="ChEBI" id="CHEBI:29105"/>
        <label>1</label>
        <note>catalytic</note>
    </ligand>
</feature>
<dbReference type="GO" id="GO:0005829">
    <property type="term" value="C:cytosol"/>
    <property type="evidence" value="ECO:0007669"/>
    <property type="project" value="TreeGrafter"/>
</dbReference>
<feature type="binding site" evidence="2">
    <location>
        <position position="134"/>
    </location>
    <ligand>
        <name>Zn(2+)</name>
        <dbReference type="ChEBI" id="CHEBI:29105"/>
        <label>2</label>
    </ligand>
</feature>
<reference evidence="3 4" key="1">
    <citation type="submission" date="2019-10" db="EMBL/GenBank/DDBJ databases">
        <authorList>
            <person name="Wolf R A."/>
        </authorList>
    </citation>
    <scope>NUCLEOTIDE SEQUENCE [LARGE SCALE GENOMIC DNA]</scope>
    <source>
        <strain evidence="3">Collinsella_aerofaciens_MC2</strain>
    </source>
</reference>
<dbReference type="GO" id="GO:0004332">
    <property type="term" value="F:fructose-bisphosphate aldolase activity"/>
    <property type="evidence" value="ECO:0007669"/>
    <property type="project" value="UniProtKB-EC"/>
</dbReference>
<dbReference type="RefSeq" id="WP_152076177.1">
    <property type="nucleotide sequence ID" value="NZ_CAAKNU010000066.1"/>
</dbReference>
<dbReference type="InterPro" id="IPR000771">
    <property type="entry name" value="FBA_II"/>
</dbReference>
<feature type="binding site" evidence="2">
    <location>
        <position position="104"/>
    </location>
    <ligand>
        <name>Zn(2+)</name>
        <dbReference type="ChEBI" id="CHEBI:29105"/>
        <label>2</label>
    </ligand>
</feature>
<feature type="binding site" evidence="2">
    <location>
        <position position="83"/>
    </location>
    <ligand>
        <name>Zn(2+)</name>
        <dbReference type="ChEBI" id="CHEBI:29105"/>
        <label>1</label>
        <note>catalytic</note>
    </ligand>
</feature>
<dbReference type="GO" id="GO:0009025">
    <property type="term" value="F:tagatose-bisphosphate aldolase activity"/>
    <property type="evidence" value="ECO:0007669"/>
    <property type="project" value="TreeGrafter"/>
</dbReference>
<organism evidence="3 4">
    <name type="scientific">Collinsella aerofaciens</name>
    <dbReference type="NCBI Taxonomy" id="74426"/>
    <lineage>
        <taxon>Bacteria</taxon>
        <taxon>Bacillati</taxon>
        <taxon>Actinomycetota</taxon>
        <taxon>Coriobacteriia</taxon>
        <taxon>Coriobacteriales</taxon>
        <taxon>Coriobacteriaceae</taxon>
        <taxon>Collinsella</taxon>
    </lineage>
</organism>
<dbReference type="Proteomes" id="UP000361836">
    <property type="component" value="Unassembled WGS sequence"/>
</dbReference>
<dbReference type="EMBL" id="CABWIE010000010">
    <property type="protein sequence ID" value="VWL91739.1"/>
    <property type="molecule type" value="Genomic_DNA"/>
</dbReference>
<dbReference type="CDD" id="cd00947">
    <property type="entry name" value="TBP_aldolase_IIB"/>
    <property type="match status" value="1"/>
</dbReference>
<dbReference type="Gene3D" id="3.20.20.70">
    <property type="entry name" value="Aldolase class I"/>
    <property type="match status" value="1"/>
</dbReference>
<gene>
    <name evidence="3" type="primary">fba_2</name>
    <name evidence="3" type="ORF">KCJAJFAP_02019</name>
</gene>
<dbReference type="GO" id="GO:0008270">
    <property type="term" value="F:zinc ion binding"/>
    <property type="evidence" value="ECO:0007669"/>
    <property type="project" value="InterPro"/>
</dbReference>
<accession>A0A5K1ISN3</accession>
<keyword evidence="2" id="KW-0479">Metal-binding</keyword>
<dbReference type="InterPro" id="IPR050246">
    <property type="entry name" value="Class_II_FBP_aldolase"/>
</dbReference>
<dbReference type="EC" id="4.1.2.13" evidence="3"/>